<evidence type="ECO:0000259" key="8">
    <source>
        <dbReference type="Pfam" id="PF01432"/>
    </source>
</evidence>
<dbReference type="SUPFAM" id="SSF55486">
    <property type="entry name" value="Metalloproteases ('zincins'), catalytic domain"/>
    <property type="match status" value="1"/>
</dbReference>
<dbReference type="Gene3D" id="1.10.1370.30">
    <property type="match status" value="1"/>
</dbReference>
<keyword evidence="4 6" id="KW-0862">Zinc</keyword>
<dbReference type="Proteomes" id="UP001606301">
    <property type="component" value="Unassembled WGS sequence"/>
</dbReference>
<keyword evidence="3 6" id="KW-0378">Hydrolase</keyword>
<gene>
    <name evidence="9" type="ORF">ACG0Z3_16595</name>
</gene>
<comment type="similarity">
    <text evidence="6">Belongs to the peptidase M3 family.</text>
</comment>
<dbReference type="InterPro" id="IPR001567">
    <property type="entry name" value="Pept_M3A_M3B_dom"/>
</dbReference>
<feature type="region of interest" description="Disordered" evidence="7">
    <location>
        <begin position="107"/>
        <end position="128"/>
    </location>
</feature>
<name>A0ABW7FLT7_9BURK</name>
<evidence type="ECO:0000256" key="6">
    <source>
        <dbReference type="RuleBase" id="RU003435"/>
    </source>
</evidence>
<protein>
    <submittedName>
        <fullName evidence="9">M3 family metallopeptidase</fullName>
    </submittedName>
</protein>
<evidence type="ECO:0000256" key="4">
    <source>
        <dbReference type="ARBA" id="ARBA00022833"/>
    </source>
</evidence>
<evidence type="ECO:0000313" key="10">
    <source>
        <dbReference type="Proteomes" id="UP001606301"/>
    </source>
</evidence>
<feature type="domain" description="Peptidase M3A/M3B catalytic" evidence="8">
    <location>
        <begin position="22"/>
        <end position="84"/>
    </location>
</feature>
<evidence type="ECO:0000256" key="5">
    <source>
        <dbReference type="ARBA" id="ARBA00023049"/>
    </source>
</evidence>
<keyword evidence="2 6" id="KW-0479">Metal-binding</keyword>
<sequence length="146" mass="15814">MASTDNRNARNPERQSLLRSLGKSSGAYQSGVYGLTPLVLLNHQGSFYSLSTFAHERGHGMHTVLAKAAPPFETAGYPLFLAEIEKLLAQKARRPARFRAIFPGSRGLRAPGRTDRGGGRYNPAIDSRKTPGVFPAAAPVIPWPDS</sequence>
<evidence type="ECO:0000256" key="1">
    <source>
        <dbReference type="ARBA" id="ARBA00022670"/>
    </source>
</evidence>
<evidence type="ECO:0000256" key="2">
    <source>
        <dbReference type="ARBA" id="ARBA00022723"/>
    </source>
</evidence>
<reference evidence="9 10" key="1">
    <citation type="submission" date="2024-08" db="EMBL/GenBank/DDBJ databases">
        <authorList>
            <person name="Lu H."/>
        </authorList>
    </citation>
    <scope>NUCLEOTIDE SEQUENCE [LARGE SCALE GENOMIC DNA]</scope>
    <source>
        <strain evidence="9 10">LKC17W</strain>
    </source>
</reference>
<proteinExistence type="inferred from homology"/>
<comment type="cofactor">
    <cofactor evidence="6">
        <name>Zn(2+)</name>
        <dbReference type="ChEBI" id="CHEBI:29105"/>
    </cofactor>
    <text evidence="6">Binds 1 zinc ion.</text>
</comment>
<organism evidence="9 10">
    <name type="scientific">Pelomonas margarita</name>
    <dbReference type="NCBI Taxonomy" id="3299031"/>
    <lineage>
        <taxon>Bacteria</taxon>
        <taxon>Pseudomonadati</taxon>
        <taxon>Pseudomonadota</taxon>
        <taxon>Betaproteobacteria</taxon>
        <taxon>Burkholderiales</taxon>
        <taxon>Sphaerotilaceae</taxon>
        <taxon>Roseateles</taxon>
    </lineage>
</organism>
<comment type="caution">
    <text evidence="9">The sequence shown here is derived from an EMBL/GenBank/DDBJ whole genome shotgun (WGS) entry which is preliminary data.</text>
</comment>
<dbReference type="EMBL" id="JBIGHW010000009">
    <property type="protein sequence ID" value="MFG6442304.1"/>
    <property type="molecule type" value="Genomic_DNA"/>
</dbReference>
<evidence type="ECO:0000256" key="3">
    <source>
        <dbReference type="ARBA" id="ARBA00022801"/>
    </source>
</evidence>
<keyword evidence="5 6" id="KW-0482">Metalloprotease</keyword>
<accession>A0ABW7FLT7</accession>
<evidence type="ECO:0000256" key="7">
    <source>
        <dbReference type="SAM" id="MobiDB-lite"/>
    </source>
</evidence>
<dbReference type="Pfam" id="PF01432">
    <property type="entry name" value="Peptidase_M3"/>
    <property type="match status" value="1"/>
</dbReference>
<keyword evidence="1 6" id="KW-0645">Protease</keyword>
<dbReference type="RefSeq" id="WP_394399408.1">
    <property type="nucleotide sequence ID" value="NZ_JBIGHW010000009.1"/>
</dbReference>
<keyword evidence="10" id="KW-1185">Reference proteome</keyword>
<evidence type="ECO:0000313" key="9">
    <source>
        <dbReference type="EMBL" id="MFG6442304.1"/>
    </source>
</evidence>